<comment type="caution">
    <text evidence="1">The sequence shown here is derived from an EMBL/GenBank/DDBJ whole genome shotgun (WGS) entry which is preliminary data.</text>
</comment>
<organism evidence="1 2">
    <name type="scientific">Stichopus japonicus</name>
    <name type="common">Sea cucumber</name>
    <dbReference type="NCBI Taxonomy" id="307972"/>
    <lineage>
        <taxon>Eukaryota</taxon>
        <taxon>Metazoa</taxon>
        <taxon>Echinodermata</taxon>
        <taxon>Eleutherozoa</taxon>
        <taxon>Echinozoa</taxon>
        <taxon>Holothuroidea</taxon>
        <taxon>Aspidochirotacea</taxon>
        <taxon>Aspidochirotida</taxon>
        <taxon>Stichopodidae</taxon>
        <taxon>Apostichopus</taxon>
    </lineage>
</organism>
<reference evidence="1 2" key="1">
    <citation type="journal article" date="2017" name="PLoS Biol.">
        <title>The sea cucumber genome provides insights into morphological evolution and visceral regeneration.</title>
        <authorList>
            <person name="Zhang X."/>
            <person name="Sun L."/>
            <person name="Yuan J."/>
            <person name="Sun Y."/>
            <person name="Gao Y."/>
            <person name="Zhang L."/>
            <person name="Li S."/>
            <person name="Dai H."/>
            <person name="Hamel J.F."/>
            <person name="Liu C."/>
            <person name="Yu Y."/>
            <person name="Liu S."/>
            <person name="Lin W."/>
            <person name="Guo K."/>
            <person name="Jin S."/>
            <person name="Xu P."/>
            <person name="Storey K.B."/>
            <person name="Huan P."/>
            <person name="Zhang T."/>
            <person name="Zhou Y."/>
            <person name="Zhang J."/>
            <person name="Lin C."/>
            <person name="Li X."/>
            <person name="Xing L."/>
            <person name="Huo D."/>
            <person name="Sun M."/>
            <person name="Wang L."/>
            <person name="Mercier A."/>
            <person name="Li F."/>
            <person name="Yang H."/>
            <person name="Xiang J."/>
        </authorList>
    </citation>
    <scope>NUCLEOTIDE SEQUENCE [LARGE SCALE GENOMIC DNA]</scope>
    <source>
        <strain evidence="1">Shaxun</strain>
        <tissue evidence="1">Muscle</tissue>
    </source>
</reference>
<dbReference type="STRING" id="307972.A0A2G8KNK3"/>
<dbReference type="EMBL" id="MRZV01000461">
    <property type="protein sequence ID" value="PIK49530.1"/>
    <property type="molecule type" value="Genomic_DNA"/>
</dbReference>
<sequence length="183" mass="20587">MTMIFPYWIGRGPGSKQPRLLLPRVESKHLLLGDGGGEKEAGTINGSITTLKIVRKEPTFGTWNVVRTLNALGKFEHEMRRYRWSILGLSEVSWTCIGETTTGDGRTLWYSGKESYHQKGVGFLVHKDVAKSVLECRPISSRIITLRLSGQLFNITVIQVYAPTTAASDLEMNRFYKGLHEVM</sequence>
<protein>
    <submittedName>
        <fullName evidence="1">Putative craniofacial development protein 2-like</fullName>
    </submittedName>
</protein>
<proteinExistence type="predicted"/>
<dbReference type="SUPFAM" id="SSF56219">
    <property type="entry name" value="DNase I-like"/>
    <property type="match status" value="1"/>
</dbReference>
<gene>
    <name evidence="1" type="ORF">BSL78_13590</name>
</gene>
<dbReference type="InterPro" id="IPR036691">
    <property type="entry name" value="Endo/exonu/phosph_ase_sf"/>
</dbReference>
<dbReference type="Proteomes" id="UP000230750">
    <property type="component" value="Unassembled WGS sequence"/>
</dbReference>
<dbReference type="AlphaFoldDB" id="A0A2G8KNK3"/>
<name>A0A2G8KNK3_STIJA</name>
<dbReference type="Gene3D" id="3.60.10.10">
    <property type="entry name" value="Endonuclease/exonuclease/phosphatase"/>
    <property type="match status" value="1"/>
</dbReference>
<evidence type="ECO:0000313" key="1">
    <source>
        <dbReference type="EMBL" id="PIK49530.1"/>
    </source>
</evidence>
<dbReference type="OrthoDB" id="414666at2759"/>
<evidence type="ECO:0000313" key="2">
    <source>
        <dbReference type="Proteomes" id="UP000230750"/>
    </source>
</evidence>
<accession>A0A2G8KNK3</accession>
<keyword evidence="2" id="KW-1185">Reference proteome</keyword>